<evidence type="ECO:0000313" key="2">
    <source>
        <dbReference type="Proteomes" id="UP001057402"/>
    </source>
</evidence>
<gene>
    <name evidence="1" type="ORF">MLD38_000640</name>
</gene>
<comment type="caution">
    <text evidence="1">The sequence shown here is derived from an EMBL/GenBank/DDBJ whole genome shotgun (WGS) entry which is preliminary data.</text>
</comment>
<reference evidence="2" key="1">
    <citation type="journal article" date="2023" name="Front. Plant Sci.">
        <title>Chromosomal-level genome assembly of Melastoma candidum provides insights into trichome evolution.</title>
        <authorList>
            <person name="Zhong Y."/>
            <person name="Wu W."/>
            <person name="Sun C."/>
            <person name="Zou P."/>
            <person name="Liu Y."/>
            <person name="Dai S."/>
            <person name="Zhou R."/>
        </authorList>
    </citation>
    <scope>NUCLEOTIDE SEQUENCE [LARGE SCALE GENOMIC DNA]</scope>
</reference>
<name>A0ACB9SJC4_9MYRT</name>
<accession>A0ACB9SJC4</accession>
<evidence type="ECO:0000313" key="1">
    <source>
        <dbReference type="EMBL" id="KAI4388297.1"/>
    </source>
</evidence>
<keyword evidence="2" id="KW-1185">Reference proteome</keyword>
<protein>
    <submittedName>
        <fullName evidence="1">Uncharacterized protein</fullName>
    </submittedName>
</protein>
<sequence>MFLDCERRNFVIQAYHRDLLEYMLPSASRTLPRVRTTTCCGQGRLSGLLQRRLPLTSEPEVTGKQARRRHQKVTTGILD</sequence>
<organism evidence="1 2">
    <name type="scientific">Melastoma candidum</name>
    <dbReference type="NCBI Taxonomy" id="119954"/>
    <lineage>
        <taxon>Eukaryota</taxon>
        <taxon>Viridiplantae</taxon>
        <taxon>Streptophyta</taxon>
        <taxon>Embryophyta</taxon>
        <taxon>Tracheophyta</taxon>
        <taxon>Spermatophyta</taxon>
        <taxon>Magnoliopsida</taxon>
        <taxon>eudicotyledons</taxon>
        <taxon>Gunneridae</taxon>
        <taxon>Pentapetalae</taxon>
        <taxon>rosids</taxon>
        <taxon>malvids</taxon>
        <taxon>Myrtales</taxon>
        <taxon>Melastomataceae</taxon>
        <taxon>Melastomatoideae</taxon>
        <taxon>Melastomateae</taxon>
        <taxon>Melastoma</taxon>
    </lineage>
</organism>
<proteinExistence type="predicted"/>
<dbReference type="Proteomes" id="UP001057402">
    <property type="component" value="Chromosome 1"/>
</dbReference>
<dbReference type="EMBL" id="CM042880">
    <property type="protein sequence ID" value="KAI4388297.1"/>
    <property type="molecule type" value="Genomic_DNA"/>
</dbReference>